<organism evidence="1 2">
    <name type="scientific">Helianthus annuus</name>
    <name type="common">Common sunflower</name>
    <dbReference type="NCBI Taxonomy" id="4232"/>
    <lineage>
        <taxon>Eukaryota</taxon>
        <taxon>Viridiplantae</taxon>
        <taxon>Streptophyta</taxon>
        <taxon>Embryophyta</taxon>
        <taxon>Tracheophyta</taxon>
        <taxon>Spermatophyta</taxon>
        <taxon>Magnoliopsida</taxon>
        <taxon>eudicotyledons</taxon>
        <taxon>Gunneridae</taxon>
        <taxon>Pentapetalae</taxon>
        <taxon>asterids</taxon>
        <taxon>campanulids</taxon>
        <taxon>Asterales</taxon>
        <taxon>Asteraceae</taxon>
        <taxon>Asteroideae</taxon>
        <taxon>Heliantheae alliance</taxon>
        <taxon>Heliantheae</taxon>
        <taxon>Helianthus</taxon>
    </lineage>
</organism>
<reference evidence="2" key="1">
    <citation type="journal article" date="2017" name="Nature">
        <title>The sunflower genome provides insights into oil metabolism, flowering and Asterid evolution.</title>
        <authorList>
            <person name="Badouin H."/>
            <person name="Gouzy J."/>
            <person name="Grassa C.J."/>
            <person name="Murat F."/>
            <person name="Staton S.E."/>
            <person name="Cottret L."/>
            <person name="Lelandais-Briere C."/>
            <person name="Owens G.L."/>
            <person name="Carrere S."/>
            <person name="Mayjonade B."/>
            <person name="Legrand L."/>
            <person name="Gill N."/>
            <person name="Kane N.C."/>
            <person name="Bowers J.E."/>
            <person name="Hubner S."/>
            <person name="Bellec A."/>
            <person name="Berard A."/>
            <person name="Berges H."/>
            <person name="Blanchet N."/>
            <person name="Boniface M.C."/>
            <person name="Brunel D."/>
            <person name="Catrice O."/>
            <person name="Chaidir N."/>
            <person name="Claudel C."/>
            <person name="Donnadieu C."/>
            <person name="Faraut T."/>
            <person name="Fievet G."/>
            <person name="Helmstetter N."/>
            <person name="King M."/>
            <person name="Knapp S.J."/>
            <person name="Lai Z."/>
            <person name="Le Paslier M.C."/>
            <person name="Lippi Y."/>
            <person name="Lorenzon L."/>
            <person name="Mandel J.R."/>
            <person name="Marage G."/>
            <person name="Marchand G."/>
            <person name="Marquand E."/>
            <person name="Bret-Mestries E."/>
            <person name="Morien E."/>
            <person name="Nambeesan S."/>
            <person name="Nguyen T."/>
            <person name="Pegot-Espagnet P."/>
            <person name="Pouilly N."/>
            <person name="Raftis F."/>
            <person name="Sallet E."/>
            <person name="Schiex T."/>
            <person name="Thomas J."/>
            <person name="Vandecasteele C."/>
            <person name="Vares D."/>
            <person name="Vear F."/>
            <person name="Vautrin S."/>
            <person name="Crespi M."/>
            <person name="Mangin B."/>
            <person name="Burke J.M."/>
            <person name="Salse J."/>
            <person name="Munos S."/>
            <person name="Vincourt P."/>
            <person name="Rieseberg L.H."/>
            <person name="Langlade N.B."/>
        </authorList>
    </citation>
    <scope>NUCLEOTIDE SEQUENCE [LARGE SCALE GENOMIC DNA]</scope>
    <source>
        <strain evidence="2">cv. SF193</strain>
    </source>
</reference>
<sequence length="70" mass="7074">MGYGAGVVAWVGLGTNAQVTTPGGLGFRRGPLGGGFSPGVGRGYQDDMAGSHWPRQVAPFGLAVGQRLCV</sequence>
<name>A0A251SMZ4_HELAN</name>
<dbReference type="Proteomes" id="UP000215914">
    <property type="component" value="Chromosome 13"/>
</dbReference>
<protein>
    <submittedName>
        <fullName evidence="1">Uncharacterized protein</fullName>
    </submittedName>
</protein>
<dbReference type="AlphaFoldDB" id="A0A251SMZ4"/>
<keyword evidence="2" id="KW-1185">Reference proteome</keyword>
<evidence type="ECO:0000313" key="2">
    <source>
        <dbReference type="Proteomes" id="UP000215914"/>
    </source>
</evidence>
<accession>A0A251SMZ4</accession>
<proteinExistence type="predicted"/>
<dbReference type="EMBL" id="CM007902">
    <property type="protein sequence ID" value="OTG00225.1"/>
    <property type="molecule type" value="Genomic_DNA"/>
</dbReference>
<dbReference type="InParanoid" id="A0A251SMZ4"/>
<gene>
    <name evidence="1" type="ORF">HannXRQ_Chr13g0388601</name>
</gene>
<evidence type="ECO:0000313" key="1">
    <source>
        <dbReference type="EMBL" id="OTG00225.1"/>
    </source>
</evidence>